<dbReference type="Proteomes" id="UP000280834">
    <property type="component" value="Unassembled WGS sequence"/>
</dbReference>
<gene>
    <name evidence="1" type="ORF">BTMF_LOCUS13456</name>
</gene>
<evidence type="ECO:0000313" key="1">
    <source>
        <dbReference type="EMBL" id="VDO45871.1"/>
    </source>
</evidence>
<reference evidence="1 2" key="2">
    <citation type="submission" date="2018-11" db="EMBL/GenBank/DDBJ databases">
        <authorList>
            <consortium name="Pathogen Informatics"/>
        </authorList>
    </citation>
    <scope>NUCLEOTIDE SEQUENCE [LARGE SCALE GENOMIC DNA]</scope>
</reference>
<evidence type="ECO:0000313" key="2">
    <source>
        <dbReference type="Proteomes" id="UP000280834"/>
    </source>
</evidence>
<organism evidence="3">
    <name type="scientific">Brugia timori</name>
    <dbReference type="NCBI Taxonomy" id="42155"/>
    <lineage>
        <taxon>Eukaryota</taxon>
        <taxon>Metazoa</taxon>
        <taxon>Ecdysozoa</taxon>
        <taxon>Nematoda</taxon>
        <taxon>Chromadorea</taxon>
        <taxon>Rhabditida</taxon>
        <taxon>Spirurina</taxon>
        <taxon>Spiruromorpha</taxon>
        <taxon>Filarioidea</taxon>
        <taxon>Onchocercidae</taxon>
        <taxon>Brugia</taxon>
    </lineage>
</organism>
<dbReference type="EMBL" id="UZAG01020126">
    <property type="protein sequence ID" value="VDO45871.1"/>
    <property type="molecule type" value="Genomic_DNA"/>
</dbReference>
<name>A0A0R3R620_9BILA</name>
<evidence type="ECO:0000313" key="3">
    <source>
        <dbReference type="WBParaSite" id="BTMF_0001546401-mRNA-1"/>
    </source>
</evidence>
<dbReference type="AlphaFoldDB" id="A0A0R3R620"/>
<keyword evidence="2" id="KW-1185">Reference proteome</keyword>
<sequence length="126" mass="14310">MKEEEKKKPSEKAEQSLSISGFTEQTRKHFSEIFASTQHCNTIPNFITIFRIWINSKLRIVLQIAICNMKRGVNGKAALAMFNSALFVISVPSAPTALQEYIPFRPVTFFINVFPINKSKLSTRSL</sequence>
<reference evidence="3" key="1">
    <citation type="submission" date="2017-02" db="UniProtKB">
        <authorList>
            <consortium name="WormBaseParasite"/>
        </authorList>
    </citation>
    <scope>IDENTIFICATION</scope>
</reference>
<protein>
    <submittedName>
        <fullName evidence="1 3">Uncharacterized protein</fullName>
    </submittedName>
</protein>
<accession>A0A0R3R620</accession>
<proteinExistence type="predicted"/>
<dbReference type="WBParaSite" id="BTMF_0001546401-mRNA-1">
    <property type="protein sequence ID" value="BTMF_0001546401-mRNA-1"/>
    <property type="gene ID" value="BTMF_0001546401"/>
</dbReference>